<dbReference type="PRINTS" id="PR00110">
    <property type="entry name" value="ALPHAAMYLASE"/>
</dbReference>
<dbReference type="InterPro" id="IPR017853">
    <property type="entry name" value="GH"/>
</dbReference>
<dbReference type="GO" id="GO:0005975">
    <property type="term" value="P:carbohydrate metabolic process"/>
    <property type="evidence" value="ECO:0007669"/>
    <property type="project" value="InterPro"/>
</dbReference>
<comment type="catalytic activity">
    <reaction evidence="1">
        <text>Endohydrolysis of (1-&gt;4)-alpha-D-glucosidic linkages in polysaccharides containing three or more (1-&gt;4)-alpha-linked D-glucose units.</text>
        <dbReference type="EC" id="3.2.1.1"/>
    </reaction>
</comment>
<name>K6YT49_9ALTE</name>
<comment type="cofactor">
    <cofactor evidence="2">
        <name>Ca(2+)</name>
        <dbReference type="ChEBI" id="CHEBI:29108"/>
    </cofactor>
</comment>
<dbReference type="InterPro" id="IPR006046">
    <property type="entry name" value="Alpha_amylase"/>
</dbReference>
<evidence type="ECO:0000256" key="7">
    <source>
        <dbReference type="ARBA" id="ARBA00022801"/>
    </source>
</evidence>
<keyword evidence="16" id="KW-1185">Reference proteome</keyword>
<feature type="signal peptide" evidence="12">
    <location>
        <begin position="1"/>
        <end position="25"/>
    </location>
</feature>
<dbReference type="SMART" id="SM00632">
    <property type="entry name" value="Aamy_C"/>
    <property type="match status" value="1"/>
</dbReference>
<evidence type="ECO:0000256" key="11">
    <source>
        <dbReference type="RuleBase" id="RU003615"/>
    </source>
</evidence>
<evidence type="ECO:0000256" key="10">
    <source>
        <dbReference type="ARBA" id="ARBA00023295"/>
    </source>
</evidence>
<feature type="domain" description="Alpha-amylase C-terminal" evidence="13">
    <location>
        <begin position="381"/>
        <end position="468"/>
    </location>
</feature>
<keyword evidence="10" id="KW-0326">Glycosidase</keyword>
<gene>
    <name evidence="15" type="ORF">C427_1571</name>
</gene>
<dbReference type="Proteomes" id="UP000011864">
    <property type="component" value="Chromosome"/>
</dbReference>
<protein>
    <recommendedName>
        <fullName evidence="5">Alpha-amylase</fullName>
        <ecNumber evidence="4">3.2.1.1</ecNumber>
    </recommendedName>
</protein>
<dbReference type="PATRIC" id="fig|1129794.4.peg.1557"/>
<dbReference type="InterPro" id="IPR006047">
    <property type="entry name" value="GH13_cat_dom"/>
</dbReference>
<keyword evidence="7" id="KW-0378">Hydrolase</keyword>
<comment type="similarity">
    <text evidence="3 11">Belongs to the glycosyl hydrolase 13 family.</text>
</comment>
<dbReference type="EC" id="3.2.1.1" evidence="4"/>
<proteinExistence type="inferred from homology"/>
<evidence type="ECO:0000256" key="1">
    <source>
        <dbReference type="ARBA" id="ARBA00000548"/>
    </source>
</evidence>
<dbReference type="AlphaFoldDB" id="K6YT49"/>
<evidence type="ECO:0000259" key="13">
    <source>
        <dbReference type="SMART" id="SM00632"/>
    </source>
</evidence>
<dbReference type="SUPFAM" id="SSF51011">
    <property type="entry name" value="Glycosyl hydrolase domain"/>
    <property type="match status" value="1"/>
</dbReference>
<dbReference type="HOGENOM" id="CLU_013336_3_0_6"/>
<evidence type="ECO:0000313" key="16">
    <source>
        <dbReference type="Proteomes" id="UP000011864"/>
    </source>
</evidence>
<dbReference type="PANTHER" id="PTHR43447">
    <property type="entry name" value="ALPHA-AMYLASE"/>
    <property type="match status" value="1"/>
</dbReference>
<evidence type="ECO:0000256" key="6">
    <source>
        <dbReference type="ARBA" id="ARBA00022723"/>
    </source>
</evidence>
<evidence type="ECO:0000259" key="14">
    <source>
        <dbReference type="SMART" id="SM00642"/>
    </source>
</evidence>
<keyword evidence="6" id="KW-0479">Metal-binding</keyword>
<accession>K6YT49</accession>
<dbReference type="SMART" id="SM00642">
    <property type="entry name" value="Aamy"/>
    <property type="match status" value="1"/>
</dbReference>
<dbReference type="CDD" id="cd11317">
    <property type="entry name" value="AmyAc_bac_euk_AmyA"/>
    <property type="match status" value="1"/>
</dbReference>
<keyword evidence="9" id="KW-0119">Carbohydrate metabolism</keyword>
<feature type="domain" description="Glycosyl hydrolase family 13 catalytic" evidence="14">
    <location>
        <begin position="28"/>
        <end position="371"/>
    </location>
</feature>
<dbReference type="GO" id="GO:0046872">
    <property type="term" value="F:metal ion binding"/>
    <property type="evidence" value="ECO:0007669"/>
    <property type="project" value="UniProtKB-KW"/>
</dbReference>
<dbReference type="GO" id="GO:0004556">
    <property type="term" value="F:alpha-amylase activity"/>
    <property type="evidence" value="ECO:0007669"/>
    <property type="project" value="UniProtKB-UniRule"/>
</dbReference>
<dbReference type="STRING" id="1129794.C427_1571"/>
<dbReference type="Pfam" id="PF02806">
    <property type="entry name" value="Alpha-amylase_C"/>
    <property type="match status" value="1"/>
</dbReference>
<evidence type="ECO:0000256" key="4">
    <source>
        <dbReference type="ARBA" id="ARBA00012595"/>
    </source>
</evidence>
<dbReference type="InterPro" id="IPR013780">
    <property type="entry name" value="Glyco_hydro_b"/>
</dbReference>
<dbReference type="SMR" id="K6YT49"/>
<keyword evidence="12" id="KW-0732">Signal</keyword>
<dbReference type="eggNOG" id="COG0366">
    <property type="taxonomic scope" value="Bacteria"/>
</dbReference>
<sequence length="664" mass="72880">MMKINKTLLAAVLGSTLLGQPIVQAEPTTFVHLFEWSWLDVATECETFLGPKGFAAVQVSPPNEHITTSQWWARYQPVSYMLESRGGSRAEFIDMVQRCDAVGVDIYVDAIINHMAAGSGTGTAGNSFGNKSYSIYSPQDFHTSCSIDNYSNRYQVQNCELVGLADLDTDATYVQDTIAAFLSDLTNIGVKGFRLDASKHMPTEDISTILSKVSGAPLIFQEVIDQGGEAISAAEYASNGLVTEFKYSVEIGNTFSNGNLAWLSNFGEGWGFMPSYQAVVFVDNHDNQRGHGGGGNVITYEDGRLYDLANVFMLAYPYGYPKLMSSYDYKGDTDVGGPSVPVHNNGTLECFADKWKCEHRYSYMSGGVDFRNNTTNHFAISDWWDNGANQIAFGRGSQGFVAINKETFGLNSNVATSMAQGQYCNVLKGELSSDKLSCSGGVITVQPDGSINLDVPAFDAVAIHHNAKIQGTSTPDDIQRTVLFIQAQTQGGQNMFVRGGIDHNYAASNLGLNCTSNNYVCAMPISHNNLNNTTTSSWKMNDNFLDWYGIEAGQSTEAEGTALDWTTDIWPAAYGPLKTVENDGYGQEPLNIWGPHHWMLDVEMDCSKTVNGWFELKAYIKNGQGWEGDIQQSNTPYSSNNHFAQCGKINKFDFNNSNVEIKDF</sequence>
<organism evidence="15 16">
    <name type="scientific">Paraglaciecola psychrophila 170</name>
    <dbReference type="NCBI Taxonomy" id="1129794"/>
    <lineage>
        <taxon>Bacteria</taxon>
        <taxon>Pseudomonadati</taxon>
        <taxon>Pseudomonadota</taxon>
        <taxon>Gammaproteobacteria</taxon>
        <taxon>Alteromonadales</taxon>
        <taxon>Alteromonadaceae</taxon>
        <taxon>Paraglaciecola</taxon>
    </lineage>
</organism>
<feature type="chain" id="PRO_5003900341" description="Alpha-amylase" evidence="12">
    <location>
        <begin position="26"/>
        <end position="664"/>
    </location>
</feature>
<dbReference type="InterPro" id="IPR006048">
    <property type="entry name" value="A-amylase/branching_C"/>
</dbReference>
<dbReference type="OrthoDB" id="9805159at2"/>
<dbReference type="KEGG" id="gps:C427_1571"/>
<evidence type="ECO:0000256" key="2">
    <source>
        <dbReference type="ARBA" id="ARBA00001913"/>
    </source>
</evidence>
<evidence type="ECO:0000256" key="5">
    <source>
        <dbReference type="ARBA" id="ARBA00017303"/>
    </source>
</evidence>
<evidence type="ECO:0000256" key="12">
    <source>
        <dbReference type="SAM" id="SignalP"/>
    </source>
</evidence>
<dbReference type="EMBL" id="CP003837">
    <property type="protein sequence ID" value="AGH43680.1"/>
    <property type="molecule type" value="Genomic_DNA"/>
</dbReference>
<reference evidence="15 16" key="1">
    <citation type="journal article" date="2013" name="Genome Announc.">
        <title>Complete Genome Sequence of Glaciecola psychrophila Strain 170T.</title>
        <authorList>
            <person name="Yin J."/>
            <person name="Chen J."/>
            <person name="Liu G."/>
            <person name="Yu Y."/>
            <person name="Song L."/>
            <person name="Wang X."/>
            <person name="Qu X."/>
        </authorList>
    </citation>
    <scope>NUCLEOTIDE SEQUENCE [LARGE SCALE GENOMIC DNA]</scope>
    <source>
        <strain evidence="15 16">170</strain>
    </source>
</reference>
<evidence type="ECO:0000256" key="9">
    <source>
        <dbReference type="ARBA" id="ARBA00023277"/>
    </source>
</evidence>
<evidence type="ECO:0000256" key="8">
    <source>
        <dbReference type="ARBA" id="ARBA00022837"/>
    </source>
</evidence>
<dbReference type="Gene3D" id="2.60.40.1180">
    <property type="entry name" value="Golgi alpha-mannosidase II"/>
    <property type="match status" value="1"/>
</dbReference>
<keyword evidence="8" id="KW-0106">Calcium</keyword>
<dbReference type="SUPFAM" id="SSF51445">
    <property type="entry name" value="(Trans)glycosidases"/>
    <property type="match status" value="1"/>
</dbReference>
<dbReference type="InterPro" id="IPR031319">
    <property type="entry name" value="A-amylase_C"/>
</dbReference>
<dbReference type="Gene3D" id="3.20.20.80">
    <property type="entry name" value="Glycosidases"/>
    <property type="match status" value="1"/>
</dbReference>
<evidence type="ECO:0000256" key="3">
    <source>
        <dbReference type="ARBA" id="ARBA00008061"/>
    </source>
</evidence>
<evidence type="ECO:0000313" key="15">
    <source>
        <dbReference type="EMBL" id="AGH43680.1"/>
    </source>
</evidence>